<gene>
    <name evidence="3" type="ORF">PPRIM_AZ9-3.1.T0040333</name>
</gene>
<sequence length="1268" mass="151766">MYRQYDYTYSPSKSSNTIDDMELRLNAVINANEKLTLLLKEKIQENDQLKENIDILYNNNQELSEINIELCEQIKKCKNQKCTSLHQKNHIELEKELQKLKEIITQKDRELINYQHHFEEDLQLEITQKDYIDKIKGLEDQNQQLIHELDLVTKKLIESQRGSLTNYENNQLAQQYESIIEDLQQKIEQMNKFLFQKDEESSQNYNKQFLIQMEQLQVEKITQSLQLEEQKKKINKLQQELEDRNIMIDQLKKNYSLNSSKNEILQKQNMLQNKQKYIKIEENVLELSDDIETTIKRRSNFDYQNGKYISQGKGFMEQKSPRSQISDQDSYLYLYEKLQQDMQIKEKQYNDLIVKKQIADNEILKLMNLIKDLEYSIQEKQLLIEQQDNEIKSHNRSIRKKESEHKKNIIKQQDDIQIYEDKLNALENLRNEELQIYEQQISQIQNQLKQKELELKKLQDLVKDKNKLQTNLQSLIEEKKEIQQNLEQKDQKEEDLKAKILLLQQQLKTKEIENKSLREKSQNQNKIYDLESQIIQLKLELEQNLINAEVQTEIIIKNEQQMKMKEFLINKLQDQLKDASNKQKELITERELENQRNYQQIDEQNDLLRKQEYEIKKLQNLISSKPLEKTLNIQSENLVLKEQIEEFINQQAKLEQQVMILETQLKGKDQEIIITSQKQILSNAELQTNMRKQEADYNDKLIEKEQLIQGQLKQIQALKQENEQLNEKINNQSNIIQNLESKYAQLEQKEQFQLETHRQEIQKKIEQIPLSEDGTTLSELNSYRMDELKTFASQLESQNKQDLIQQILDQKIELIQKNEQFNNQVQIIEEQKQEIKVNEEEIQNLRDLLETKKNQQDELKSYKQSIESLENQLKVKEQSLKKVQDENKELQQQKQIVAQQKKQNETQQQESKKLQDTIINQEQLMKVKDENLKKLQDQLKELNKKNEQFSRDLNQNKTLKDQIEKLKSVLNQKEEEQKNLLNQIGNQKKQEEQIKKLQQQIEKETKTKKEEIEKLQNELNQSNQELKQLQQINQNFLKLEDQVKKLQQQLDQQTEKNKKQQLDSEKKEQDLKKQLKETNEQLSEWEQNDLSKDQQIEKLNRQIEEFKKKDAILQKQGKIVKELQEQLKQAEKVNIELQKEKENKESEINCQKENLEQEIKDLKEQITKLQKLNGELFIYENIIQVDVRKMQELQKKIVCLENYYSQQGSKQNIETKSQGVTPRKQARGNSAMKQNDDQISQMSFEQLQLHAKKLEQIIKEAGLSNNIN</sequence>
<dbReference type="EMBL" id="CAJJDM010000001">
    <property type="protein sequence ID" value="CAD8043110.1"/>
    <property type="molecule type" value="Genomic_DNA"/>
</dbReference>
<feature type="compositionally biased region" description="Polar residues" evidence="2">
    <location>
        <begin position="1211"/>
        <end position="1220"/>
    </location>
</feature>
<evidence type="ECO:0000313" key="3">
    <source>
        <dbReference type="EMBL" id="CAD8043110.1"/>
    </source>
</evidence>
<feature type="coiled-coil region" evidence="1">
    <location>
        <begin position="562"/>
        <end position="756"/>
    </location>
</feature>
<dbReference type="PANTHER" id="PTHR48134">
    <property type="entry name" value="GLYCOPROTEIN 96-92-RELATED-RELATED"/>
    <property type="match status" value="1"/>
</dbReference>
<keyword evidence="4" id="KW-1185">Reference proteome</keyword>
<feature type="region of interest" description="Disordered" evidence="2">
    <location>
        <begin position="1211"/>
        <end position="1233"/>
    </location>
</feature>
<feature type="coiled-coil region" evidence="1">
    <location>
        <begin position="335"/>
        <end position="520"/>
    </location>
</feature>
<reference evidence="3" key="1">
    <citation type="submission" date="2021-01" db="EMBL/GenBank/DDBJ databases">
        <authorList>
            <consortium name="Genoscope - CEA"/>
            <person name="William W."/>
        </authorList>
    </citation>
    <scope>NUCLEOTIDE SEQUENCE</scope>
</reference>
<dbReference type="Proteomes" id="UP000688137">
    <property type="component" value="Unassembled WGS sequence"/>
</dbReference>
<proteinExistence type="predicted"/>
<keyword evidence="1" id="KW-0175">Coiled coil</keyword>
<accession>A0A8S1JRC3</accession>
<feature type="region of interest" description="Disordered" evidence="2">
    <location>
        <begin position="1050"/>
        <end position="1089"/>
    </location>
</feature>
<evidence type="ECO:0000256" key="1">
    <source>
        <dbReference type="SAM" id="Coils"/>
    </source>
</evidence>
<name>A0A8S1JRC3_PARPR</name>
<dbReference type="OMA" id="EINCQKE"/>
<evidence type="ECO:0000256" key="2">
    <source>
        <dbReference type="SAM" id="MobiDB-lite"/>
    </source>
</evidence>
<dbReference type="PANTHER" id="PTHR48134:SF2">
    <property type="entry name" value="OS04G0609100 PROTEIN"/>
    <property type="match status" value="1"/>
</dbReference>
<comment type="caution">
    <text evidence="3">The sequence shown here is derived from an EMBL/GenBank/DDBJ whole genome shotgun (WGS) entry which is preliminary data.</text>
</comment>
<feature type="coiled-coil region" evidence="1">
    <location>
        <begin position="32"/>
        <end position="254"/>
    </location>
</feature>
<organism evidence="3 4">
    <name type="scientific">Paramecium primaurelia</name>
    <dbReference type="NCBI Taxonomy" id="5886"/>
    <lineage>
        <taxon>Eukaryota</taxon>
        <taxon>Sar</taxon>
        <taxon>Alveolata</taxon>
        <taxon>Ciliophora</taxon>
        <taxon>Intramacronucleata</taxon>
        <taxon>Oligohymenophorea</taxon>
        <taxon>Peniculida</taxon>
        <taxon>Parameciidae</taxon>
        <taxon>Paramecium</taxon>
    </lineage>
</organism>
<feature type="compositionally biased region" description="Basic and acidic residues" evidence="2">
    <location>
        <begin position="1053"/>
        <end position="1079"/>
    </location>
</feature>
<evidence type="ECO:0000313" key="4">
    <source>
        <dbReference type="Proteomes" id="UP000688137"/>
    </source>
</evidence>
<protein>
    <submittedName>
        <fullName evidence="3">Uncharacterized protein</fullName>
    </submittedName>
</protein>
<dbReference type="AlphaFoldDB" id="A0A8S1JRC3"/>